<proteinExistence type="predicted"/>
<dbReference type="GO" id="GO:0016787">
    <property type="term" value="F:hydrolase activity"/>
    <property type="evidence" value="ECO:0007669"/>
    <property type="project" value="UniProtKB-KW"/>
</dbReference>
<evidence type="ECO:0000313" key="2">
    <source>
        <dbReference type="Proteomes" id="UP000682713"/>
    </source>
</evidence>
<dbReference type="AlphaFoldDB" id="A0A942TNP5"/>
<evidence type="ECO:0000313" key="1">
    <source>
        <dbReference type="EMBL" id="MBS4199184.1"/>
    </source>
</evidence>
<keyword evidence="1" id="KW-0378">Hydrolase</keyword>
<keyword evidence="2" id="KW-1185">Reference proteome</keyword>
<protein>
    <submittedName>
        <fullName evidence="1">HAD hydrolase family protein</fullName>
    </submittedName>
</protein>
<dbReference type="SUPFAM" id="SSF56784">
    <property type="entry name" value="HAD-like"/>
    <property type="match status" value="1"/>
</dbReference>
<reference evidence="1 2" key="1">
    <citation type="submission" date="2021-05" db="EMBL/GenBank/DDBJ databases">
        <title>Novel Bacillus species.</title>
        <authorList>
            <person name="Liu G."/>
        </authorList>
    </citation>
    <scope>NUCLEOTIDE SEQUENCE [LARGE SCALE GENOMIC DNA]</scope>
    <source>
        <strain evidence="1 2">FJAT-49732</strain>
    </source>
</reference>
<gene>
    <name evidence="1" type="ORF">KHA93_05885</name>
</gene>
<dbReference type="Gene3D" id="3.30.1240.10">
    <property type="match status" value="1"/>
</dbReference>
<dbReference type="InterPro" id="IPR023214">
    <property type="entry name" value="HAD_sf"/>
</dbReference>
<dbReference type="Pfam" id="PF08282">
    <property type="entry name" value="Hydrolase_3"/>
    <property type="match status" value="1"/>
</dbReference>
<dbReference type="EMBL" id="JAGYPJ010000001">
    <property type="protein sequence ID" value="MBS4199184.1"/>
    <property type="molecule type" value="Genomic_DNA"/>
</dbReference>
<dbReference type="InterPro" id="IPR036412">
    <property type="entry name" value="HAD-like_sf"/>
</dbReference>
<sequence length="86" mass="9961">MLHKSRIPVIIATARPPRTVKYLLPEEIQAQAIMVYYNGAMIVSEELGLNQHFSIDSKLSSELIDYLTEMEREHCLSIEVEDNWIK</sequence>
<organism evidence="1 2">
    <name type="scientific">Lederbergia citrisecunda</name>
    <dbReference type="NCBI Taxonomy" id="2833583"/>
    <lineage>
        <taxon>Bacteria</taxon>
        <taxon>Bacillati</taxon>
        <taxon>Bacillota</taxon>
        <taxon>Bacilli</taxon>
        <taxon>Bacillales</taxon>
        <taxon>Bacillaceae</taxon>
        <taxon>Lederbergia</taxon>
    </lineage>
</organism>
<accession>A0A942TNP5</accession>
<dbReference type="Gene3D" id="3.40.50.1000">
    <property type="entry name" value="HAD superfamily/HAD-like"/>
    <property type="match status" value="1"/>
</dbReference>
<comment type="caution">
    <text evidence="1">The sequence shown here is derived from an EMBL/GenBank/DDBJ whole genome shotgun (WGS) entry which is preliminary data.</text>
</comment>
<name>A0A942TNP5_9BACI</name>
<dbReference type="Proteomes" id="UP000682713">
    <property type="component" value="Unassembled WGS sequence"/>
</dbReference>